<dbReference type="AlphaFoldDB" id="A0A515DES5"/>
<evidence type="ECO:0000256" key="6">
    <source>
        <dbReference type="ARBA" id="ARBA00022692"/>
    </source>
</evidence>
<evidence type="ECO:0000256" key="1">
    <source>
        <dbReference type="ARBA" id="ARBA00004377"/>
    </source>
</evidence>
<dbReference type="InterPro" id="IPR045584">
    <property type="entry name" value="Pilin-like"/>
</dbReference>
<evidence type="ECO:0000256" key="9">
    <source>
        <dbReference type="ARBA" id="ARBA00025772"/>
    </source>
</evidence>
<keyword evidence="5" id="KW-0997">Cell inner membrane</keyword>
<evidence type="ECO:0000256" key="4">
    <source>
        <dbReference type="ARBA" id="ARBA00022481"/>
    </source>
</evidence>
<dbReference type="InterPro" id="IPR012902">
    <property type="entry name" value="N_methyl_site"/>
</dbReference>
<dbReference type="Gene3D" id="3.55.40.10">
    <property type="entry name" value="minor pseudopilin epsh domain"/>
    <property type="match status" value="1"/>
</dbReference>
<proteinExistence type="inferred from homology"/>
<protein>
    <recommendedName>
        <fullName evidence="2">Type II secretion system protein H</fullName>
    </recommendedName>
    <alternativeName>
        <fullName evidence="10">General secretion pathway protein H</fullName>
    </alternativeName>
</protein>
<comment type="subcellular location">
    <subcellularLocation>
        <location evidence="1">Cell inner membrane</location>
        <topology evidence="1">Single-pass membrane protein</topology>
    </subcellularLocation>
</comment>
<keyword evidence="8 11" id="KW-0472">Membrane</keyword>
<keyword evidence="3" id="KW-1003">Cell membrane</keyword>
<evidence type="ECO:0000256" key="3">
    <source>
        <dbReference type="ARBA" id="ARBA00022475"/>
    </source>
</evidence>
<evidence type="ECO:0000259" key="12">
    <source>
        <dbReference type="Pfam" id="PF12019"/>
    </source>
</evidence>
<dbReference type="EMBL" id="CP035503">
    <property type="protein sequence ID" value="QDL38914.1"/>
    <property type="molecule type" value="Genomic_DNA"/>
</dbReference>
<dbReference type="Pfam" id="PF12019">
    <property type="entry name" value="GspH"/>
    <property type="match status" value="1"/>
</dbReference>
<dbReference type="GO" id="GO:0015627">
    <property type="term" value="C:type II protein secretion system complex"/>
    <property type="evidence" value="ECO:0007669"/>
    <property type="project" value="InterPro"/>
</dbReference>
<keyword evidence="4" id="KW-0488">Methylation</keyword>
<evidence type="ECO:0000256" key="2">
    <source>
        <dbReference type="ARBA" id="ARBA00021549"/>
    </source>
</evidence>
<reference evidence="13 14" key="1">
    <citation type="submission" date="2019-01" db="EMBL/GenBank/DDBJ databases">
        <title>Genomic insights into a novel species Rhodoferax sp.</title>
        <authorList>
            <person name="Jin L."/>
        </authorList>
    </citation>
    <scope>NUCLEOTIDE SEQUENCE [LARGE SCALE GENOMIC DNA]</scope>
    <source>
        <strain evidence="13 14">CHu59-6-5</strain>
    </source>
</reference>
<dbReference type="GO" id="GO:0015628">
    <property type="term" value="P:protein secretion by the type II secretion system"/>
    <property type="evidence" value="ECO:0007669"/>
    <property type="project" value="InterPro"/>
</dbReference>
<dbReference type="OrthoDB" id="9180128at2"/>
<gene>
    <name evidence="13" type="ORF">EUB48_17665</name>
</gene>
<organism evidence="13 14">
    <name type="scientific">Rhodoferax sediminis</name>
    <dbReference type="NCBI Taxonomy" id="2509614"/>
    <lineage>
        <taxon>Bacteria</taxon>
        <taxon>Pseudomonadati</taxon>
        <taxon>Pseudomonadota</taxon>
        <taxon>Betaproteobacteria</taxon>
        <taxon>Burkholderiales</taxon>
        <taxon>Comamonadaceae</taxon>
        <taxon>Rhodoferax</taxon>
    </lineage>
</organism>
<dbReference type="NCBIfam" id="TIGR02532">
    <property type="entry name" value="IV_pilin_GFxxxE"/>
    <property type="match status" value="1"/>
</dbReference>
<evidence type="ECO:0000256" key="11">
    <source>
        <dbReference type="SAM" id="Phobius"/>
    </source>
</evidence>
<evidence type="ECO:0000256" key="10">
    <source>
        <dbReference type="ARBA" id="ARBA00030775"/>
    </source>
</evidence>
<dbReference type="InterPro" id="IPR022346">
    <property type="entry name" value="T2SS_GspH"/>
</dbReference>
<evidence type="ECO:0000313" key="13">
    <source>
        <dbReference type="EMBL" id="QDL38914.1"/>
    </source>
</evidence>
<accession>A0A515DES5</accession>
<dbReference type="Proteomes" id="UP000316798">
    <property type="component" value="Chromosome"/>
</dbReference>
<comment type="similarity">
    <text evidence="9">Belongs to the GSP H family.</text>
</comment>
<evidence type="ECO:0000256" key="7">
    <source>
        <dbReference type="ARBA" id="ARBA00022989"/>
    </source>
</evidence>
<dbReference type="Pfam" id="PF07963">
    <property type="entry name" value="N_methyl"/>
    <property type="match status" value="1"/>
</dbReference>
<feature type="domain" description="General secretion pathway GspH" evidence="12">
    <location>
        <begin position="62"/>
        <end position="162"/>
    </location>
</feature>
<feature type="transmembrane region" description="Helical" evidence="11">
    <location>
        <begin position="21"/>
        <end position="44"/>
    </location>
</feature>
<keyword evidence="7 11" id="KW-1133">Transmembrane helix</keyword>
<dbReference type="PROSITE" id="PS00409">
    <property type="entry name" value="PROKAR_NTER_METHYL"/>
    <property type="match status" value="1"/>
</dbReference>
<dbReference type="GO" id="GO:0005886">
    <property type="term" value="C:plasma membrane"/>
    <property type="evidence" value="ECO:0007669"/>
    <property type="project" value="UniProtKB-SubCell"/>
</dbReference>
<name>A0A515DES5_9BURK</name>
<dbReference type="KEGG" id="rhf:EUB48_17665"/>
<keyword evidence="6 11" id="KW-0812">Transmembrane</keyword>
<evidence type="ECO:0000256" key="5">
    <source>
        <dbReference type="ARBA" id="ARBA00022519"/>
    </source>
</evidence>
<keyword evidence="14" id="KW-1185">Reference proteome</keyword>
<sequence length="171" mass="18044">MLVKPEPWSQPRRGDRPLRGMRGFTLVELMVTVAVMAVLATLAAPSFREFIATQRLRNTSFDLMTALTLARSEAITRNANVDLVRTQSTWDGGWTVSAGGGATVLLNQQSYSGLSITDSASLSKITYGKDGRATTASTNFTIAPATAMAGVTSRCVALGLSGVPSTRVGAC</sequence>
<evidence type="ECO:0000313" key="14">
    <source>
        <dbReference type="Proteomes" id="UP000316798"/>
    </source>
</evidence>
<dbReference type="SUPFAM" id="SSF54523">
    <property type="entry name" value="Pili subunits"/>
    <property type="match status" value="1"/>
</dbReference>
<evidence type="ECO:0000256" key="8">
    <source>
        <dbReference type="ARBA" id="ARBA00023136"/>
    </source>
</evidence>